<proteinExistence type="predicted"/>
<protein>
    <submittedName>
        <fullName evidence="1">Uncharacterized protein</fullName>
    </submittedName>
</protein>
<reference evidence="1 2" key="1">
    <citation type="journal article" date="2018" name="Nat. Ecol. Evol.">
        <title>Genomic signatures of mitonuclear coevolution across populations of Tigriopus californicus.</title>
        <authorList>
            <person name="Barreto F.S."/>
            <person name="Watson E.T."/>
            <person name="Lima T.G."/>
            <person name="Willett C.S."/>
            <person name="Edmands S."/>
            <person name="Li W."/>
            <person name="Burton R.S."/>
        </authorList>
    </citation>
    <scope>NUCLEOTIDE SEQUENCE [LARGE SCALE GENOMIC DNA]</scope>
    <source>
        <strain evidence="1 2">San Diego</strain>
    </source>
</reference>
<keyword evidence="2" id="KW-1185">Reference proteome</keyword>
<dbReference type="AlphaFoldDB" id="A0A553NBN2"/>
<gene>
    <name evidence="1" type="ORF">TCAL_15216</name>
</gene>
<sequence length="121" mass="13596">MQIDDVNPSWFLLFKGSIGPTSMHSFLVLLGAKLAPNGFFEGKWRHGNGNRVHLKRIISSKERASLCHVSFFFFKISDGWASYGNIDQIGGGLYSHHVVVHDRNFVDPNDDHIHTQAMEGS</sequence>
<organism evidence="1 2">
    <name type="scientific">Tigriopus californicus</name>
    <name type="common">Marine copepod</name>
    <dbReference type="NCBI Taxonomy" id="6832"/>
    <lineage>
        <taxon>Eukaryota</taxon>
        <taxon>Metazoa</taxon>
        <taxon>Ecdysozoa</taxon>
        <taxon>Arthropoda</taxon>
        <taxon>Crustacea</taxon>
        <taxon>Multicrustacea</taxon>
        <taxon>Hexanauplia</taxon>
        <taxon>Copepoda</taxon>
        <taxon>Harpacticoida</taxon>
        <taxon>Harpacticidae</taxon>
        <taxon>Tigriopus</taxon>
    </lineage>
</organism>
<evidence type="ECO:0000313" key="1">
    <source>
        <dbReference type="EMBL" id="TRY62851.1"/>
    </source>
</evidence>
<accession>A0A553NBN2</accession>
<evidence type="ECO:0000313" key="2">
    <source>
        <dbReference type="Proteomes" id="UP000318571"/>
    </source>
</evidence>
<dbReference type="EMBL" id="VCGU01000458">
    <property type="protein sequence ID" value="TRY62851.1"/>
    <property type="molecule type" value="Genomic_DNA"/>
</dbReference>
<name>A0A553NBN2_TIGCA</name>
<dbReference type="Proteomes" id="UP000318571">
    <property type="component" value="Chromosome 10"/>
</dbReference>
<comment type="caution">
    <text evidence="1">The sequence shown here is derived from an EMBL/GenBank/DDBJ whole genome shotgun (WGS) entry which is preliminary data.</text>
</comment>